<accession>A0A6I8VB91</accession>
<evidence type="ECO:0000256" key="1">
    <source>
        <dbReference type="SAM" id="MobiDB-lite"/>
    </source>
</evidence>
<dbReference type="GO" id="GO:0005737">
    <property type="term" value="C:cytoplasm"/>
    <property type="evidence" value="ECO:0007669"/>
    <property type="project" value="TreeGrafter"/>
</dbReference>
<evidence type="ECO:0000259" key="2">
    <source>
        <dbReference type="SMART" id="SM01233"/>
    </source>
</evidence>
<evidence type="ECO:0000313" key="3">
    <source>
        <dbReference type="Proteomes" id="UP000001819"/>
    </source>
</evidence>
<dbReference type="PANTHER" id="PTHR12299:SF17">
    <property type="entry name" value="AT19571P-RELATED"/>
    <property type="match status" value="1"/>
</dbReference>
<reference evidence="3" key="1">
    <citation type="submission" date="2024-06" db="UniProtKB">
        <authorList>
            <consortium name="RefSeq"/>
        </authorList>
    </citation>
    <scope>NUCLEOTIDE SEQUENCE [LARGE SCALE GENOMIC DNA]</scope>
    <source>
        <strain evidence="4">MV-25-SWS-2005</strain>
        <strain evidence="3">MV2-25</strain>
        <tissue evidence="4">Whole body</tissue>
    </source>
</reference>
<proteinExistence type="predicted"/>
<keyword evidence="3" id="KW-1185">Reference proteome</keyword>
<dbReference type="RefSeq" id="XP_015037624.2">
    <property type="nucleotide sequence ID" value="XM_015182138.2"/>
</dbReference>
<dbReference type="Pfam" id="PF04774">
    <property type="entry name" value="HABP4_PAI-RBP1"/>
    <property type="match status" value="1"/>
</dbReference>
<dbReference type="InterPro" id="IPR006861">
    <property type="entry name" value="HABP4_PAIRBP1-bd"/>
</dbReference>
<gene>
    <name evidence="4 5 6" type="primary">vig2</name>
</gene>
<evidence type="ECO:0000313" key="4">
    <source>
        <dbReference type="RefSeq" id="XP_001359100.3"/>
    </source>
</evidence>
<feature type="compositionally biased region" description="Basic and acidic residues" evidence="1">
    <location>
        <begin position="111"/>
        <end position="136"/>
    </location>
</feature>
<dbReference type="InterPro" id="IPR039764">
    <property type="entry name" value="HABP4/SERBP1-like"/>
</dbReference>
<feature type="domain" description="Hyaluronan/mRNA-binding protein" evidence="2">
    <location>
        <begin position="130"/>
        <end position="228"/>
    </location>
</feature>
<feature type="region of interest" description="Disordered" evidence="1">
    <location>
        <begin position="99"/>
        <end position="168"/>
    </location>
</feature>
<name>A0A6I8VB91_DROPS</name>
<dbReference type="Proteomes" id="UP000001819">
    <property type="component" value="Chromosome 2"/>
</dbReference>
<dbReference type="AlphaFoldDB" id="A0A6I8VB91"/>
<sequence length="333" mass="37734">MDNSGYNRYELLSTYDEDVAKAISTKMNVGLSNKKQIKKTVLNKPEKENKPMTGNNNNIGKTEKIVKRVVGNVTKKENKGLSDAKNIVHIPSNENNRFGGVDFGNDIPQRQFKDRDNRGPQRFRTGEKYAKREFDRQSGSGKTGIKSVDKREGAGAHNWGSPKQDIEDIKTGDLPLLEDKDDSGTEQLAKPVNTLEAEESKQMTLDEWKALRDKRVKPNFNLRKAGEGSDNSEWKQMIILSKKREINSEDHFEYDPSMYPQRVGRLQHVVDIQYNFNDARRVGFRGPQRGASRPVAAAGNGFERVGTNNVGEKRRPDQKPLKVDDEIEFPNLS</sequence>
<evidence type="ECO:0000313" key="5">
    <source>
        <dbReference type="RefSeq" id="XP_015037624.2"/>
    </source>
</evidence>
<protein>
    <submittedName>
        <fullName evidence="4 5">Plasminogen activator inhibitor 1 RNA-binding protein</fullName>
    </submittedName>
</protein>
<reference evidence="5 6" key="2">
    <citation type="submission" date="2025-04" db="UniProtKB">
        <authorList>
            <consortium name="RefSeq"/>
        </authorList>
    </citation>
    <scope>IDENTIFICATION</scope>
    <source>
        <strain evidence="5 6">MV-25-SWS-2005</strain>
        <strain evidence="3">MV2-25</strain>
        <tissue evidence="5 6">Whole body</tissue>
    </source>
</reference>
<dbReference type="PANTHER" id="PTHR12299">
    <property type="entry name" value="HYALURONIC ACID-BINDING PROTEIN 4"/>
    <property type="match status" value="1"/>
</dbReference>
<dbReference type="GO" id="GO:0003723">
    <property type="term" value="F:RNA binding"/>
    <property type="evidence" value="ECO:0007669"/>
    <property type="project" value="InterPro"/>
</dbReference>
<feature type="region of interest" description="Disordered" evidence="1">
    <location>
        <begin position="284"/>
        <end position="333"/>
    </location>
</feature>
<dbReference type="RefSeq" id="XP_001359100.3">
    <property type="nucleotide sequence ID" value="XM_001359063.4"/>
</dbReference>
<dbReference type="KEGG" id="dpo:4802119"/>
<dbReference type="RefSeq" id="XP_033232516.1">
    <property type="nucleotide sequence ID" value="XM_033376625.1"/>
</dbReference>
<dbReference type="SMART" id="SM01233">
    <property type="entry name" value="HABP4_PAI-RBP1"/>
    <property type="match status" value="1"/>
</dbReference>
<feature type="compositionally biased region" description="Basic and acidic residues" evidence="1">
    <location>
        <begin position="311"/>
        <end position="324"/>
    </location>
</feature>
<dbReference type="GO" id="GO:0005634">
    <property type="term" value="C:nucleus"/>
    <property type="evidence" value="ECO:0007669"/>
    <property type="project" value="TreeGrafter"/>
</dbReference>
<evidence type="ECO:0000313" key="6">
    <source>
        <dbReference type="RefSeq" id="XP_033232516.1"/>
    </source>
</evidence>
<organism evidence="3 5">
    <name type="scientific">Drosophila pseudoobscura pseudoobscura</name>
    <name type="common">Fruit fly</name>
    <dbReference type="NCBI Taxonomy" id="46245"/>
    <lineage>
        <taxon>Eukaryota</taxon>
        <taxon>Metazoa</taxon>
        <taxon>Ecdysozoa</taxon>
        <taxon>Arthropoda</taxon>
        <taxon>Hexapoda</taxon>
        <taxon>Insecta</taxon>
        <taxon>Pterygota</taxon>
        <taxon>Neoptera</taxon>
        <taxon>Endopterygota</taxon>
        <taxon>Diptera</taxon>
        <taxon>Brachycera</taxon>
        <taxon>Muscomorpha</taxon>
        <taxon>Ephydroidea</taxon>
        <taxon>Drosophilidae</taxon>
        <taxon>Drosophila</taxon>
        <taxon>Sophophora</taxon>
    </lineage>
</organism>